<dbReference type="InterPro" id="IPR035901">
    <property type="entry name" value="GIY-YIG_endonuc_sf"/>
</dbReference>
<comment type="similarity">
    <text evidence="1">Belongs to the UPF0213 family.</text>
</comment>
<dbReference type="SUPFAM" id="SSF82771">
    <property type="entry name" value="GIY-YIG endonuclease"/>
    <property type="match status" value="1"/>
</dbReference>
<keyword evidence="4" id="KW-1185">Reference proteome</keyword>
<dbReference type="EMBL" id="CP019699">
    <property type="protein sequence ID" value="AQS54448.1"/>
    <property type="molecule type" value="Genomic_DNA"/>
</dbReference>
<sequence>MTPSSKGHFVYIVECSDKTLYTGYTVDVEKRLTEHNAGRGAKYTRGRTPVTLRYVEAGDSRSWGLKREIEIKRLSHEQKRALFQKGR</sequence>
<dbReference type="RefSeq" id="WP_077718264.1">
    <property type="nucleotide sequence ID" value="NZ_CP019699.1"/>
</dbReference>
<dbReference type="Gene3D" id="3.40.1440.10">
    <property type="entry name" value="GIY-YIG endonuclease"/>
    <property type="match status" value="1"/>
</dbReference>
<proteinExistence type="inferred from homology"/>
<dbReference type="PANTHER" id="PTHR34477">
    <property type="entry name" value="UPF0213 PROTEIN YHBQ"/>
    <property type="match status" value="1"/>
</dbReference>
<evidence type="ECO:0000259" key="2">
    <source>
        <dbReference type="PROSITE" id="PS50164"/>
    </source>
</evidence>
<dbReference type="GO" id="GO:0004519">
    <property type="term" value="F:endonuclease activity"/>
    <property type="evidence" value="ECO:0007669"/>
    <property type="project" value="UniProtKB-KW"/>
</dbReference>
<gene>
    <name evidence="3" type="ORF">B0W44_00195</name>
</gene>
<evidence type="ECO:0000313" key="3">
    <source>
        <dbReference type="EMBL" id="AQS54448.1"/>
    </source>
</evidence>
<dbReference type="CDD" id="cd10456">
    <property type="entry name" value="GIY-YIG_UPF0213"/>
    <property type="match status" value="1"/>
</dbReference>
<protein>
    <submittedName>
        <fullName evidence="3">Endonuclease</fullName>
    </submittedName>
</protein>
<accession>A0A1U9K335</accession>
<dbReference type="InterPro" id="IPR050190">
    <property type="entry name" value="UPF0213_domain"/>
</dbReference>
<dbReference type="InterPro" id="IPR000305">
    <property type="entry name" value="GIY-YIG_endonuc"/>
</dbReference>
<dbReference type="KEGG" id="ntr:B0W44_00195"/>
<reference evidence="3 4" key="1">
    <citation type="journal article" date="2015" name="Int. J. Syst. Evol. Microbiol.">
        <title>Novibacillus thermophilus gen. nov., sp. nov., a Gram-staining-negative and moderately thermophilic member of the family Thermoactinomycetaceae.</title>
        <authorList>
            <person name="Yang G."/>
            <person name="Chen J."/>
            <person name="Zhou S."/>
        </authorList>
    </citation>
    <scope>NUCLEOTIDE SEQUENCE [LARGE SCALE GENOMIC DNA]</scope>
    <source>
        <strain evidence="3 4">SG-1</strain>
    </source>
</reference>
<name>A0A1U9K335_9BACL</name>
<keyword evidence="3" id="KW-0255">Endonuclease</keyword>
<dbReference type="Proteomes" id="UP000188603">
    <property type="component" value="Chromosome"/>
</dbReference>
<dbReference type="STRING" id="1471761.B0W44_00195"/>
<keyword evidence="3" id="KW-0540">Nuclease</keyword>
<dbReference type="OrthoDB" id="9807770at2"/>
<feature type="domain" description="GIY-YIG" evidence="2">
    <location>
        <begin position="6"/>
        <end position="81"/>
    </location>
</feature>
<dbReference type="AlphaFoldDB" id="A0A1U9K335"/>
<dbReference type="PROSITE" id="PS50164">
    <property type="entry name" value="GIY_YIG"/>
    <property type="match status" value="1"/>
</dbReference>
<evidence type="ECO:0000313" key="4">
    <source>
        <dbReference type="Proteomes" id="UP000188603"/>
    </source>
</evidence>
<keyword evidence="3" id="KW-0378">Hydrolase</keyword>
<organism evidence="3 4">
    <name type="scientific">Novibacillus thermophilus</name>
    <dbReference type="NCBI Taxonomy" id="1471761"/>
    <lineage>
        <taxon>Bacteria</taxon>
        <taxon>Bacillati</taxon>
        <taxon>Bacillota</taxon>
        <taxon>Bacilli</taxon>
        <taxon>Bacillales</taxon>
        <taxon>Thermoactinomycetaceae</taxon>
        <taxon>Novibacillus</taxon>
    </lineage>
</organism>
<evidence type="ECO:0000256" key="1">
    <source>
        <dbReference type="ARBA" id="ARBA00007435"/>
    </source>
</evidence>
<dbReference type="PANTHER" id="PTHR34477:SF1">
    <property type="entry name" value="UPF0213 PROTEIN YHBQ"/>
    <property type="match status" value="1"/>
</dbReference>
<dbReference type="Pfam" id="PF01541">
    <property type="entry name" value="GIY-YIG"/>
    <property type="match status" value="1"/>
</dbReference>